<feature type="region of interest" description="Disordered" evidence="1">
    <location>
        <begin position="88"/>
        <end position="138"/>
    </location>
</feature>
<comment type="caution">
    <text evidence="2">The sequence shown here is derived from an EMBL/GenBank/DDBJ whole genome shotgun (WGS) entry which is preliminary data.</text>
</comment>
<reference evidence="2" key="2">
    <citation type="submission" date="2023-05" db="EMBL/GenBank/DDBJ databases">
        <authorList>
            <consortium name="Lawrence Berkeley National Laboratory"/>
            <person name="Steindorff A."/>
            <person name="Hensen N."/>
            <person name="Bonometti L."/>
            <person name="Westerberg I."/>
            <person name="Brannstrom I.O."/>
            <person name="Guillou S."/>
            <person name="Cros-Aarteil S."/>
            <person name="Calhoun S."/>
            <person name="Haridas S."/>
            <person name="Kuo A."/>
            <person name="Mondo S."/>
            <person name="Pangilinan J."/>
            <person name="Riley R."/>
            <person name="Labutti K."/>
            <person name="Andreopoulos B."/>
            <person name="Lipzen A."/>
            <person name="Chen C."/>
            <person name="Yanf M."/>
            <person name="Daum C."/>
            <person name="Ng V."/>
            <person name="Clum A."/>
            <person name="Ohm R."/>
            <person name="Martin F."/>
            <person name="Silar P."/>
            <person name="Natvig D."/>
            <person name="Lalanne C."/>
            <person name="Gautier V."/>
            <person name="Ament-Velasquez S.L."/>
            <person name="Kruys A."/>
            <person name="Hutchinson M.I."/>
            <person name="Powell A.J."/>
            <person name="Barry K."/>
            <person name="Miller A.N."/>
            <person name="Grigoriev I.V."/>
            <person name="Debuchy R."/>
            <person name="Gladieux P."/>
            <person name="Thoren M.H."/>
            <person name="Johannesson H."/>
        </authorList>
    </citation>
    <scope>NUCLEOTIDE SEQUENCE</scope>
    <source>
        <strain evidence="2">CBS 757.83</strain>
    </source>
</reference>
<dbReference type="AlphaFoldDB" id="A0AAN6Q505"/>
<proteinExistence type="predicted"/>
<protein>
    <submittedName>
        <fullName evidence="2">Uncharacterized protein</fullName>
    </submittedName>
</protein>
<reference evidence="2" key="1">
    <citation type="journal article" date="2023" name="Mol. Phylogenet. Evol.">
        <title>Genome-scale phylogeny and comparative genomics of the fungal order Sordariales.</title>
        <authorList>
            <person name="Hensen N."/>
            <person name="Bonometti L."/>
            <person name="Westerberg I."/>
            <person name="Brannstrom I.O."/>
            <person name="Guillou S."/>
            <person name="Cros-Aarteil S."/>
            <person name="Calhoun S."/>
            <person name="Haridas S."/>
            <person name="Kuo A."/>
            <person name="Mondo S."/>
            <person name="Pangilinan J."/>
            <person name="Riley R."/>
            <person name="LaButti K."/>
            <person name="Andreopoulos B."/>
            <person name="Lipzen A."/>
            <person name="Chen C."/>
            <person name="Yan M."/>
            <person name="Daum C."/>
            <person name="Ng V."/>
            <person name="Clum A."/>
            <person name="Steindorff A."/>
            <person name="Ohm R.A."/>
            <person name="Martin F."/>
            <person name="Silar P."/>
            <person name="Natvig D.O."/>
            <person name="Lalanne C."/>
            <person name="Gautier V."/>
            <person name="Ament-Velasquez S.L."/>
            <person name="Kruys A."/>
            <person name="Hutchinson M.I."/>
            <person name="Powell A.J."/>
            <person name="Barry K."/>
            <person name="Miller A.N."/>
            <person name="Grigoriev I.V."/>
            <person name="Debuchy R."/>
            <person name="Gladieux P."/>
            <person name="Hiltunen Thoren M."/>
            <person name="Johannesson H."/>
        </authorList>
    </citation>
    <scope>NUCLEOTIDE SEQUENCE</scope>
    <source>
        <strain evidence="2">CBS 757.83</strain>
    </source>
</reference>
<dbReference type="Proteomes" id="UP001305647">
    <property type="component" value="Unassembled WGS sequence"/>
</dbReference>
<feature type="compositionally biased region" description="Polar residues" evidence="1">
    <location>
        <begin position="7"/>
        <end position="20"/>
    </location>
</feature>
<gene>
    <name evidence="2" type="ORF">N658DRAFT_533939</name>
</gene>
<evidence type="ECO:0000313" key="2">
    <source>
        <dbReference type="EMBL" id="KAK4100972.1"/>
    </source>
</evidence>
<evidence type="ECO:0000256" key="1">
    <source>
        <dbReference type="SAM" id="MobiDB-lite"/>
    </source>
</evidence>
<accession>A0AAN6Q505</accession>
<organism evidence="2 3">
    <name type="scientific">Parathielavia hyrcaniae</name>
    <dbReference type="NCBI Taxonomy" id="113614"/>
    <lineage>
        <taxon>Eukaryota</taxon>
        <taxon>Fungi</taxon>
        <taxon>Dikarya</taxon>
        <taxon>Ascomycota</taxon>
        <taxon>Pezizomycotina</taxon>
        <taxon>Sordariomycetes</taxon>
        <taxon>Sordariomycetidae</taxon>
        <taxon>Sordariales</taxon>
        <taxon>Chaetomiaceae</taxon>
        <taxon>Parathielavia</taxon>
    </lineage>
</organism>
<feature type="region of interest" description="Disordered" evidence="1">
    <location>
        <begin position="1"/>
        <end position="68"/>
    </location>
</feature>
<evidence type="ECO:0000313" key="3">
    <source>
        <dbReference type="Proteomes" id="UP001305647"/>
    </source>
</evidence>
<dbReference type="EMBL" id="MU863637">
    <property type="protein sequence ID" value="KAK4100972.1"/>
    <property type="molecule type" value="Genomic_DNA"/>
</dbReference>
<sequence>MQAAFGRSSSKSTHRSQASQLPCRIHGPGAETSQGAIQAGFGQDPVAAPWRSLPDGATNEREQAQRPGLEAQSRWLWYLGLKQLADAQERGKGTGGRGEQATEYPGKLRREEQAGRVTGRPELRREGPRAGELKDARQTVGAPMVVGVLFGWRDEASLCHQRSVDPTVR</sequence>
<feature type="compositionally biased region" description="Basic and acidic residues" evidence="1">
    <location>
        <begin position="106"/>
        <end position="137"/>
    </location>
</feature>
<keyword evidence="3" id="KW-1185">Reference proteome</keyword>
<name>A0AAN6Q505_9PEZI</name>